<gene>
    <name evidence="1" type="ORF">CVT26_008302</name>
</gene>
<evidence type="ECO:0000313" key="2">
    <source>
        <dbReference type="Proteomes" id="UP000284706"/>
    </source>
</evidence>
<dbReference type="OrthoDB" id="2745898at2759"/>
<sequence>METALPMEVLYLILDQAAISDDIHTIKACALVCQDFYSHCRKTIFGYIRLLLCFTDRRPLPLLREFRDILLGPSGQETGSSVHKLELSVSGYPKRIGGDGRYSSFDEACEMIASFLPHFHNLRELIIGGGMSWSVLPPCLTDALVNFFLSKPITHLSLRSIRGFNPLLLNCFSNLKSLTTTSSREQLSSKTLSLPSRLPETKIQLDSVKVHSRALGEWIIGHPSSRLDISQVRSIIWQPELFHGLAQLTDFSATLQIVLDDGSLLSDTLEGLPCLQHLGINLQLLLQSRYIKSSTCLVLPQLETLRLRSVKLALDSEIPDHLWNKLDRLLADLPILQLVEACTHLSRGELEENVDRLQDEMRKRLPRLTKHTQFKFIL</sequence>
<dbReference type="InParanoid" id="A0A409WPH2"/>
<protein>
    <submittedName>
        <fullName evidence="1">Uncharacterized protein</fullName>
    </submittedName>
</protein>
<organism evidence="1 2">
    <name type="scientific">Gymnopilus dilepis</name>
    <dbReference type="NCBI Taxonomy" id="231916"/>
    <lineage>
        <taxon>Eukaryota</taxon>
        <taxon>Fungi</taxon>
        <taxon>Dikarya</taxon>
        <taxon>Basidiomycota</taxon>
        <taxon>Agaricomycotina</taxon>
        <taxon>Agaricomycetes</taxon>
        <taxon>Agaricomycetidae</taxon>
        <taxon>Agaricales</taxon>
        <taxon>Agaricineae</taxon>
        <taxon>Hymenogastraceae</taxon>
        <taxon>Gymnopilus</taxon>
    </lineage>
</organism>
<evidence type="ECO:0000313" key="1">
    <source>
        <dbReference type="EMBL" id="PPQ80397.1"/>
    </source>
</evidence>
<accession>A0A409WPH2</accession>
<keyword evidence="2" id="KW-1185">Reference proteome</keyword>
<name>A0A409WPH2_9AGAR</name>
<dbReference type="EMBL" id="NHYE01004954">
    <property type="protein sequence ID" value="PPQ80397.1"/>
    <property type="molecule type" value="Genomic_DNA"/>
</dbReference>
<proteinExistence type="predicted"/>
<dbReference type="Proteomes" id="UP000284706">
    <property type="component" value="Unassembled WGS sequence"/>
</dbReference>
<reference evidence="1 2" key="1">
    <citation type="journal article" date="2018" name="Evol. Lett.">
        <title>Horizontal gene cluster transfer increased hallucinogenic mushroom diversity.</title>
        <authorList>
            <person name="Reynolds H.T."/>
            <person name="Vijayakumar V."/>
            <person name="Gluck-Thaler E."/>
            <person name="Korotkin H.B."/>
            <person name="Matheny P.B."/>
            <person name="Slot J.C."/>
        </authorList>
    </citation>
    <scope>NUCLEOTIDE SEQUENCE [LARGE SCALE GENOMIC DNA]</scope>
    <source>
        <strain evidence="1 2">SRW20</strain>
    </source>
</reference>
<dbReference type="AlphaFoldDB" id="A0A409WPH2"/>
<comment type="caution">
    <text evidence="1">The sequence shown here is derived from an EMBL/GenBank/DDBJ whole genome shotgun (WGS) entry which is preliminary data.</text>
</comment>